<dbReference type="Proteomes" id="UP000199448">
    <property type="component" value="Unassembled WGS sequence"/>
</dbReference>
<sequence>MVILHINSTNQKKMKHIFTTLALILSLHTGYGQEKLERLDYFIGNWQGVETGVAGNGIGFRTYQYELGDNYIFVENQSTFPVSEKKPMGEVHRDKGIFSYNKNIENIVLRQFHVEGFTNIYELNTAQSNEEKLVFVTREIENNPGNWKAKLILTKDSEEHFTEEFLIAIDGSNFKPFLKNTWTRVK</sequence>
<accession>A0A1H5PKB8</accession>
<reference evidence="1 2" key="1">
    <citation type="submission" date="2016-10" db="EMBL/GenBank/DDBJ databases">
        <authorList>
            <person name="de Groot N.N."/>
        </authorList>
    </citation>
    <scope>NUCLEOTIDE SEQUENCE [LARGE SCALE GENOMIC DNA]</scope>
    <source>
        <strain evidence="1 2">DSM 23553</strain>
    </source>
</reference>
<organism evidence="1 2">
    <name type="scientific">Salinimicrobium catena</name>
    <dbReference type="NCBI Taxonomy" id="390640"/>
    <lineage>
        <taxon>Bacteria</taxon>
        <taxon>Pseudomonadati</taxon>
        <taxon>Bacteroidota</taxon>
        <taxon>Flavobacteriia</taxon>
        <taxon>Flavobacteriales</taxon>
        <taxon>Flavobacteriaceae</taxon>
        <taxon>Salinimicrobium</taxon>
    </lineage>
</organism>
<dbReference type="EMBL" id="FNUG01000023">
    <property type="protein sequence ID" value="SEF13678.1"/>
    <property type="molecule type" value="Genomic_DNA"/>
</dbReference>
<protein>
    <recommendedName>
        <fullName evidence="3">DUF1579 domain-containing protein</fullName>
    </recommendedName>
</protein>
<evidence type="ECO:0000313" key="1">
    <source>
        <dbReference type="EMBL" id="SEF13678.1"/>
    </source>
</evidence>
<evidence type="ECO:0008006" key="3">
    <source>
        <dbReference type="Google" id="ProtNLM"/>
    </source>
</evidence>
<keyword evidence="2" id="KW-1185">Reference proteome</keyword>
<evidence type="ECO:0000313" key="2">
    <source>
        <dbReference type="Proteomes" id="UP000199448"/>
    </source>
</evidence>
<gene>
    <name evidence="1" type="ORF">SAMN04488034_1239</name>
</gene>
<proteinExistence type="predicted"/>
<name>A0A1H5PKB8_9FLAO</name>
<dbReference type="AlphaFoldDB" id="A0A1H5PKB8"/>